<dbReference type="AlphaFoldDB" id="A0A2H1WT21"/>
<gene>
    <name evidence="1" type="ORF">SFRICE_020177</name>
</gene>
<evidence type="ECO:0000313" key="1">
    <source>
        <dbReference type="EMBL" id="SOQ55584.1"/>
    </source>
</evidence>
<organism evidence="1">
    <name type="scientific">Spodoptera frugiperda</name>
    <name type="common">Fall armyworm</name>
    <dbReference type="NCBI Taxonomy" id="7108"/>
    <lineage>
        <taxon>Eukaryota</taxon>
        <taxon>Metazoa</taxon>
        <taxon>Ecdysozoa</taxon>
        <taxon>Arthropoda</taxon>
        <taxon>Hexapoda</taxon>
        <taxon>Insecta</taxon>
        <taxon>Pterygota</taxon>
        <taxon>Neoptera</taxon>
        <taxon>Endopterygota</taxon>
        <taxon>Lepidoptera</taxon>
        <taxon>Glossata</taxon>
        <taxon>Ditrysia</taxon>
        <taxon>Noctuoidea</taxon>
        <taxon>Noctuidae</taxon>
        <taxon>Amphipyrinae</taxon>
        <taxon>Spodoptera</taxon>
    </lineage>
</organism>
<proteinExistence type="predicted"/>
<reference evidence="1" key="1">
    <citation type="submission" date="2016-07" db="EMBL/GenBank/DDBJ databases">
        <authorList>
            <person name="Bretaudeau A."/>
        </authorList>
    </citation>
    <scope>NUCLEOTIDE SEQUENCE</scope>
    <source>
        <strain evidence="1">Rice</strain>
        <tissue evidence="1">Whole body</tissue>
    </source>
</reference>
<accession>A0A2H1WT21</accession>
<sequence>MAFQWLFPSENTYSGKEFLSLAVRTRKLEAKRFVRVDCLDSRVVASATAGQGVSGSIPGSGKLLLYTVYRKISRSARSLKWCPGYGNRLTPYYMGLITQMRKYYPITSPALGEARGIVRLLVTKNHPPTVSLIEWSQVRLPDERFDSRVGQCNNGLENATKFTSFPEAIFNELNIGMQPKCASLIDESFILEFGRILNINLKYTIIKLKSLVISLNALIFETIGPNRIIIFVDKQSSLDPPSNDFVSKKIAKDWRLIIYNIDI</sequence>
<name>A0A2H1WT21_SPOFR</name>
<protein>
    <submittedName>
        <fullName evidence="1">SFRICE_020177</fullName>
    </submittedName>
</protein>
<dbReference type="EMBL" id="ODYU01010458">
    <property type="protein sequence ID" value="SOQ55584.1"/>
    <property type="molecule type" value="Genomic_DNA"/>
</dbReference>